<dbReference type="InterPro" id="IPR048813">
    <property type="entry name" value="GP7-like"/>
</dbReference>
<organism evidence="1 2">
    <name type="scientific">Acinetobacter baumannii</name>
    <dbReference type="NCBI Taxonomy" id="470"/>
    <lineage>
        <taxon>Bacteria</taxon>
        <taxon>Pseudomonadati</taxon>
        <taxon>Pseudomonadota</taxon>
        <taxon>Gammaproteobacteria</taxon>
        <taxon>Moraxellales</taxon>
        <taxon>Moraxellaceae</taxon>
        <taxon>Acinetobacter</taxon>
        <taxon>Acinetobacter calcoaceticus/baumannii complex</taxon>
    </lineage>
</organism>
<evidence type="ECO:0000313" key="2">
    <source>
        <dbReference type="Proteomes" id="UP000233757"/>
    </source>
</evidence>
<dbReference type="NCBIfam" id="NF045672">
    <property type="entry name" value="MCP_gp7_epsi_15"/>
    <property type="match status" value="1"/>
</dbReference>
<proteinExistence type="predicted"/>
<dbReference type="Proteomes" id="UP000233757">
    <property type="component" value="Unassembled WGS sequence"/>
</dbReference>
<evidence type="ECO:0008006" key="3">
    <source>
        <dbReference type="Google" id="ProtNLM"/>
    </source>
</evidence>
<comment type="caution">
    <text evidence="1">The sequence shown here is derived from an EMBL/GenBank/DDBJ whole genome shotgun (WGS) entry which is preliminary data.</text>
</comment>
<dbReference type="RefSeq" id="WP_001142383.1">
    <property type="nucleotide sequence ID" value="NZ_PHJU02000027.1"/>
</dbReference>
<evidence type="ECO:0000313" key="1">
    <source>
        <dbReference type="EMBL" id="PQL82428.1"/>
    </source>
</evidence>
<dbReference type="EMBL" id="PHJU02000027">
    <property type="protein sequence ID" value="PQL82428.1"/>
    <property type="molecule type" value="Genomic_DNA"/>
</dbReference>
<gene>
    <name evidence="1" type="ORF">CV954_012695</name>
</gene>
<dbReference type="Pfam" id="PF20911">
    <property type="entry name" value="GP7"/>
    <property type="match status" value="1"/>
</dbReference>
<sequence>MPTIVQTNPTLADVAHNIGTNSKVGAIIEVLNKRQDLLDDAVVLEANSGTNNKTSVRSGLPKGTWRKLNYGVQPEKTSRVQVSDSTGQLTSYSEVDKTLYDLQGENKKQWRSEEDAGFLEGMSQEVMENIIYGDVAGDVSTFNGLATRYNHLIDPETSLAPANAANILDAGGTGTDNTSIYIVQWGREKTHLFYPQGTQAGLDIQDKGQETVLDAQGGRFEAMRTYFQWDVGLSVRDWRSVVRIANIDVSDLSKDATTGANLIDLLDEALSLLPLAGSARTAIYMNRTVNQALKGQVNHFKNVRLTLEDFRKDGSRKIQAWDGEPIRICDVILNTEARVV</sequence>
<name>A0AA45B7H4_ACIBA</name>
<dbReference type="AlphaFoldDB" id="A0AA45B7H4"/>
<accession>A0AA45B7H4</accession>
<reference evidence="1 2" key="1">
    <citation type="submission" date="2018-02" db="EMBL/GenBank/DDBJ databases">
        <title>Acinetobacter baumanii whole genome sequence.</title>
        <authorList>
            <person name="Qasim Z.J."/>
        </authorList>
    </citation>
    <scope>NUCLEOTIDE SEQUENCE [LARGE SCALE GENOMIC DNA]</scope>
    <source>
        <strain evidence="1 2">ZQ8</strain>
    </source>
</reference>
<protein>
    <recommendedName>
        <fullName evidence="3">Bbp17</fullName>
    </recommendedName>
</protein>